<dbReference type="RefSeq" id="WP_378604055.1">
    <property type="nucleotide sequence ID" value="NZ_JBHSQN010000007.1"/>
</dbReference>
<proteinExistence type="predicted"/>
<dbReference type="Gene3D" id="3.40.50.720">
    <property type="entry name" value="NAD(P)-binding Rossmann-like Domain"/>
    <property type="match status" value="1"/>
</dbReference>
<evidence type="ECO:0000313" key="2">
    <source>
        <dbReference type="Proteomes" id="UP001596223"/>
    </source>
</evidence>
<dbReference type="EMBL" id="JBHSQN010000007">
    <property type="protein sequence ID" value="MFC6011764.1"/>
    <property type="molecule type" value="Genomic_DNA"/>
</dbReference>
<comment type="caution">
    <text evidence="1">The sequence shown here is derived from an EMBL/GenBank/DDBJ whole genome shotgun (WGS) entry which is preliminary data.</text>
</comment>
<accession>A0ABW1JRQ0</accession>
<gene>
    <name evidence="1" type="ORF">ACFP3H_11945</name>
</gene>
<organism evidence="1 2">
    <name type="scientific">Nocardia lasii</name>
    <dbReference type="NCBI Taxonomy" id="1616107"/>
    <lineage>
        <taxon>Bacteria</taxon>
        <taxon>Bacillati</taxon>
        <taxon>Actinomycetota</taxon>
        <taxon>Actinomycetes</taxon>
        <taxon>Mycobacteriales</taxon>
        <taxon>Nocardiaceae</taxon>
        <taxon>Nocardia</taxon>
    </lineage>
</organism>
<reference evidence="2" key="1">
    <citation type="journal article" date="2019" name="Int. J. Syst. Evol. Microbiol.">
        <title>The Global Catalogue of Microorganisms (GCM) 10K type strain sequencing project: providing services to taxonomists for standard genome sequencing and annotation.</title>
        <authorList>
            <consortium name="The Broad Institute Genomics Platform"/>
            <consortium name="The Broad Institute Genome Sequencing Center for Infectious Disease"/>
            <person name="Wu L."/>
            <person name="Ma J."/>
        </authorList>
    </citation>
    <scope>NUCLEOTIDE SEQUENCE [LARGE SCALE GENOMIC DNA]</scope>
    <source>
        <strain evidence="2">CCUG 36956</strain>
    </source>
</reference>
<keyword evidence="2" id="KW-1185">Reference proteome</keyword>
<name>A0ABW1JRQ0_9NOCA</name>
<sequence>MPFELEVHSPIQLTRALLPAMIARRGGTLLVTSGASEHRVQPYLANVGVALGAQRAYARQLAGELAGTGVYAGLWRMYTERDTAEVEVGFTA</sequence>
<dbReference type="InterPro" id="IPR036291">
    <property type="entry name" value="NAD(P)-bd_dom_sf"/>
</dbReference>
<dbReference type="Proteomes" id="UP001596223">
    <property type="component" value="Unassembled WGS sequence"/>
</dbReference>
<protein>
    <submittedName>
        <fullName evidence="1">Uncharacterized protein</fullName>
    </submittedName>
</protein>
<evidence type="ECO:0000313" key="1">
    <source>
        <dbReference type="EMBL" id="MFC6011764.1"/>
    </source>
</evidence>
<dbReference type="SUPFAM" id="SSF51735">
    <property type="entry name" value="NAD(P)-binding Rossmann-fold domains"/>
    <property type="match status" value="1"/>
</dbReference>